<feature type="chain" id="PRO_5015545238" description="Flagellar hook-associated protein 1" evidence="7">
    <location>
        <begin position="21"/>
        <end position="484"/>
    </location>
</feature>
<protein>
    <recommendedName>
        <fullName evidence="4">Flagellar hook-associated protein 1</fullName>
    </recommendedName>
</protein>
<dbReference type="GO" id="GO:0005576">
    <property type="term" value="C:extracellular region"/>
    <property type="evidence" value="ECO:0007669"/>
    <property type="project" value="UniProtKB-SubCell"/>
</dbReference>
<keyword evidence="11" id="KW-0966">Cell projection</keyword>
<keyword evidence="7" id="KW-0732">Signal</keyword>
<dbReference type="Pfam" id="PF22638">
    <property type="entry name" value="FlgK_D1"/>
    <property type="match status" value="1"/>
</dbReference>
<dbReference type="InterPro" id="IPR053927">
    <property type="entry name" value="FlgK_helical"/>
</dbReference>
<evidence type="ECO:0000256" key="1">
    <source>
        <dbReference type="ARBA" id="ARBA00004117"/>
    </source>
</evidence>
<evidence type="ECO:0000313" key="12">
    <source>
        <dbReference type="Proteomes" id="UP000244446"/>
    </source>
</evidence>
<keyword evidence="6" id="KW-0975">Bacterial flagellum</keyword>
<evidence type="ECO:0000256" key="7">
    <source>
        <dbReference type="SAM" id="SignalP"/>
    </source>
</evidence>
<dbReference type="EMBL" id="QCYH01000003">
    <property type="protein sequence ID" value="PVA10667.1"/>
    <property type="molecule type" value="Genomic_DNA"/>
</dbReference>
<evidence type="ECO:0000256" key="2">
    <source>
        <dbReference type="ARBA" id="ARBA00004613"/>
    </source>
</evidence>
<organism evidence="11 12">
    <name type="scientific">Pelagivirga sediminicola</name>
    <dbReference type="NCBI Taxonomy" id="2170575"/>
    <lineage>
        <taxon>Bacteria</taxon>
        <taxon>Pseudomonadati</taxon>
        <taxon>Pseudomonadota</taxon>
        <taxon>Alphaproteobacteria</taxon>
        <taxon>Rhodobacterales</taxon>
        <taxon>Paracoccaceae</taxon>
        <taxon>Pelagivirga</taxon>
    </lineage>
</organism>
<evidence type="ECO:0000313" key="11">
    <source>
        <dbReference type="EMBL" id="PVA10667.1"/>
    </source>
</evidence>
<dbReference type="NCBIfam" id="TIGR02492">
    <property type="entry name" value="flgK_ends"/>
    <property type="match status" value="1"/>
</dbReference>
<feature type="domain" description="Flagellar hook-associated protein FlgK helical" evidence="10">
    <location>
        <begin position="102"/>
        <end position="309"/>
    </location>
</feature>
<feature type="domain" description="Flagellar basal body rod protein N-terminal" evidence="8">
    <location>
        <begin position="8"/>
        <end position="36"/>
    </location>
</feature>
<dbReference type="InterPro" id="IPR002371">
    <property type="entry name" value="FlgK"/>
</dbReference>
<comment type="similarity">
    <text evidence="3">Belongs to the flagella basal body rod proteins family.</text>
</comment>
<evidence type="ECO:0000256" key="3">
    <source>
        <dbReference type="ARBA" id="ARBA00009677"/>
    </source>
</evidence>
<dbReference type="GO" id="GO:0044780">
    <property type="term" value="P:bacterial-type flagellum assembly"/>
    <property type="evidence" value="ECO:0007669"/>
    <property type="project" value="InterPro"/>
</dbReference>
<evidence type="ECO:0000259" key="8">
    <source>
        <dbReference type="Pfam" id="PF00460"/>
    </source>
</evidence>
<dbReference type="Pfam" id="PF06429">
    <property type="entry name" value="Flg_bbr_C"/>
    <property type="match status" value="1"/>
</dbReference>
<gene>
    <name evidence="11" type="ORF">DC366_07220</name>
</gene>
<comment type="subcellular location">
    <subcellularLocation>
        <location evidence="1">Bacterial flagellum basal body</location>
    </subcellularLocation>
    <subcellularLocation>
        <location evidence="2">Secreted</location>
    </subcellularLocation>
</comment>
<dbReference type="Proteomes" id="UP000244446">
    <property type="component" value="Unassembled WGS sequence"/>
</dbReference>
<dbReference type="GO" id="GO:0009424">
    <property type="term" value="C:bacterial-type flagellum hook"/>
    <property type="evidence" value="ECO:0007669"/>
    <property type="project" value="InterPro"/>
</dbReference>
<reference evidence="11 12" key="1">
    <citation type="submission" date="2018-04" db="EMBL/GenBank/DDBJ databases">
        <title>Pelagivirga bohaiensis gen. nov., sp. nov., a bacterium isolated from the Bohai Sea.</title>
        <authorList>
            <person name="Ji X."/>
        </authorList>
    </citation>
    <scope>NUCLEOTIDE SEQUENCE [LARGE SCALE GENOMIC DNA]</scope>
    <source>
        <strain evidence="11 12">BH-SD19</strain>
    </source>
</reference>
<keyword evidence="5" id="KW-0964">Secreted</keyword>
<dbReference type="InterPro" id="IPR001444">
    <property type="entry name" value="Flag_bb_rod_N"/>
</dbReference>
<dbReference type="Pfam" id="PF00460">
    <property type="entry name" value="Flg_bb_rod"/>
    <property type="match status" value="1"/>
</dbReference>
<dbReference type="AlphaFoldDB" id="A0A2T7G8D5"/>
<sequence length="484" mass="50239">MTLTSALSNALSGLTANARAASVVSSNLANIHTDGYGRRDLALTQDGYGTGGGVRVDGVTRHVDAGVLSDRREADSALSHSETRARFLGAVRDSVGTPDQPGSLSARIAALDAALTSAASRPDEAGRLQAVSLRAGELAAGFNAAAATIQDQRMAAEAEIASAVRSLNVDLAQVQDLNVQIQAARRSGGDSSGLLDHRQVVIDRIAELVPVREVPRDGGAVALMTPRGALLLDGPAVTLDFTQSNVIEPHMTMEGGMLSGIRINDRDVAPGGPRSPLEGGRLSALFDIRDTLATDAQSQLDAVARDVIERLQDPSVDPSRTGGEAGLFTDGGGVFAAADEIGIAGRMALNEKVDTQAGNELWRVRDGLGASAPGATGNAALLGAMSDALSARRVPVSGDISIGSSTAAQRIGGLVSHLAQSAMAEDRTSSYAAVRQTELQTRLHSDGVSSDAETQRLLIIEQAYGANARMIRTLDEMMQTLLRI</sequence>
<keyword evidence="12" id="KW-1185">Reference proteome</keyword>
<dbReference type="RefSeq" id="WP_108691526.1">
    <property type="nucleotide sequence ID" value="NZ_QCYH01000003.1"/>
</dbReference>
<comment type="caution">
    <text evidence="11">The sequence shown here is derived from an EMBL/GenBank/DDBJ whole genome shotgun (WGS) entry which is preliminary data.</text>
</comment>
<dbReference type="PANTHER" id="PTHR30033">
    <property type="entry name" value="FLAGELLAR HOOK-ASSOCIATED PROTEIN 1"/>
    <property type="match status" value="1"/>
</dbReference>
<evidence type="ECO:0000256" key="6">
    <source>
        <dbReference type="ARBA" id="ARBA00023143"/>
    </source>
</evidence>
<feature type="signal peptide" evidence="7">
    <location>
        <begin position="1"/>
        <end position="20"/>
    </location>
</feature>
<dbReference type="PANTHER" id="PTHR30033:SF1">
    <property type="entry name" value="FLAGELLAR HOOK-ASSOCIATED PROTEIN 1"/>
    <property type="match status" value="1"/>
</dbReference>
<keyword evidence="11" id="KW-0969">Cilium</keyword>
<accession>A0A2T7G8D5</accession>
<dbReference type="OrthoDB" id="7181295at2"/>
<evidence type="ECO:0000256" key="4">
    <source>
        <dbReference type="ARBA" id="ARBA00016244"/>
    </source>
</evidence>
<evidence type="ECO:0000256" key="5">
    <source>
        <dbReference type="ARBA" id="ARBA00022525"/>
    </source>
</evidence>
<feature type="domain" description="Flagellar basal-body/hook protein C-terminal" evidence="9">
    <location>
        <begin position="443"/>
        <end position="484"/>
    </location>
</feature>
<evidence type="ECO:0000259" key="10">
    <source>
        <dbReference type="Pfam" id="PF22638"/>
    </source>
</evidence>
<dbReference type="GO" id="GO:0005198">
    <property type="term" value="F:structural molecule activity"/>
    <property type="evidence" value="ECO:0007669"/>
    <property type="project" value="InterPro"/>
</dbReference>
<evidence type="ECO:0000259" key="9">
    <source>
        <dbReference type="Pfam" id="PF06429"/>
    </source>
</evidence>
<dbReference type="GO" id="GO:0009425">
    <property type="term" value="C:bacterial-type flagellum basal body"/>
    <property type="evidence" value="ECO:0007669"/>
    <property type="project" value="UniProtKB-SubCell"/>
</dbReference>
<proteinExistence type="inferred from homology"/>
<keyword evidence="11" id="KW-0282">Flagellum</keyword>
<name>A0A2T7G8D5_9RHOB</name>
<dbReference type="InterPro" id="IPR010930">
    <property type="entry name" value="Flg_bb/hook_C_dom"/>
</dbReference>